<dbReference type="PANTHER" id="PTHR43394:SF1">
    <property type="entry name" value="ATP-BINDING CASSETTE SUB-FAMILY B MEMBER 10, MITOCHONDRIAL"/>
    <property type="match status" value="1"/>
</dbReference>
<evidence type="ECO:0000259" key="7">
    <source>
        <dbReference type="PROSITE" id="PS50893"/>
    </source>
</evidence>
<sequence>MGIKRLFSNSSHTSATRVNRRVFEVGPMPKKWPAFAQFQGFGDIDPDHVLRSVARGNRGTLIFATFGSLALFLGSALTPWAVGILLDSGLEQGLTWAILPGALLTVGIIAMRACAGVEEAIVAMLYFRGTIGASYVQVQRYTGIRGGGRQQFSSGEIVSATEGDSRKIGRFLGAISGAIASFTAFGVVVFLMIRASVPLGLLVGIGLPLLLVGMSALMRPLQNRLNEQREERGKLTTLSTDAVVGLRVLRGMGGEDEYNARYQQQSVALREAGIHAALVQSVLGALSTAIPAIYTAVVVSIGLWFIYQGELSRGELVSFFGYMAFLGAPVTMATQLFHAVPDARVAAERMGKLLKIEPLTSDAQCIPGADTAINWAEIGLADPESGTRIHGGEFTVLVGVDPNTAAQVAERLARVDDEQLAYAVVPVSTGDDESLIDLRTIALSTVRQNIVLSQAIAQLFQGRIRSNLAGAHADDLVPRPIAVQMADTGDGTGIAQREHSINLSMPSGETMRSALFVADALDIIESDEALDAHITERGRNLSGGQRQRLALARAVLSNAPILVLVEPTSAVDSHTEARIAQRLQAQRLEQTTVVVSALPILLNHADRVVFLGANGQVEATGTHEELLKNEHYYQVVHRAAGDEAAAGNVAAAGEETGATNATGAANETAAGEEN</sequence>
<feature type="region of interest" description="Disordered" evidence="5">
    <location>
        <begin position="652"/>
        <end position="674"/>
    </location>
</feature>
<feature type="transmembrane region" description="Helical" evidence="6">
    <location>
        <begin position="61"/>
        <end position="82"/>
    </location>
</feature>
<dbReference type="Gene3D" id="3.40.50.300">
    <property type="entry name" value="P-loop containing nucleotide triphosphate hydrolases"/>
    <property type="match status" value="1"/>
</dbReference>
<dbReference type="GO" id="GO:0015421">
    <property type="term" value="F:ABC-type oligopeptide transporter activity"/>
    <property type="evidence" value="ECO:0007669"/>
    <property type="project" value="TreeGrafter"/>
</dbReference>
<dbReference type="PROSITE" id="PS50929">
    <property type="entry name" value="ABC_TM1F"/>
    <property type="match status" value="1"/>
</dbReference>
<feature type="domain" description="ABC transporter" evidence="7">
    <location>
        <begin position="354"/>
        <end position="639"/>
    </location>
</feature>
<dbReference type="PANTHER" id="PTHR43394">
    <property type="entry name" value="ATP-DEPENDENT PERMEASE MDL1, MITOCHONDRIAL"/>
    <property type="match status" value="1"/>
</dbReference>
<organism evidence="9 10">
    <name type="scientific">Arcanobacterium bovis</name>
    <dbReference type="NCBI Taxonomy" id="2529275"/>
    <lineage>
        <taxon>Bacteria</taxon>
        <taxon>Bacillati</taxon>
        <taxon>Actinomycetota</taxon>
        <taxon>Actinomycetes</taxon>
        <taxon>Actinomycetales</taxon>
        <taxon>Actinomycetaceae</taxon>
        <taxon>Arcanobacterium</taxon>
    </lineage>
</organism>
<dbReference type="InterPro" id="IPR036640">
    <property type="entry name" value="ABC1_TM_sf"/>
</dbReference>
<dbReference type="SUPFAM" id="SSF52540">
    <property type="entry name" value="P-loop containing nucleoside triphosphate hydrolases"/>
    <property type="match status" value="1"/>
</dbReference>
<dbReference type="GO" id="GO:0005524">
    <property type="term" value="F:ATP binding"/>
    <property type="evidence" value="ECO:0007669"/>
    <property type="project" value="UniProtKB-KW"/>
</dbReference>
<comment type="caution">
    <text evidence="9">The sequence shown here is derived from an EMBL/GenBank/DDBJ whole genome shotgun (WGS) entry which is preliminary data.</text>
</comment>
<dbReference type="InterPro" id="IPR039421">
    <property type="entry name" value="Type_1_exporter"/>
</dbReference>
<proteinExistence type="predicted"/>
<dbReference type="SUPFAM" id="SSF90123">
    <property type="entry name" value="ABC transporter transmembrane region"/>
    <property type="match status" value="1"/>
</dbReference>
<keyword evidence="4 6" id="KW-0472">Membrane</keyword>
<evidence type="ECO:0000256" key="2">
    <source>
        <dbReference type="ARBA" id="ARBA00022692"/>
    </source>
</evidence>
<dbReference type="Gene3D" id="1.20.1560.10">
    <property type="entry name" value="ABC transporter type 1, transmembrane domain"/>
    <property type="match status" value="1"/>
</dbReference>
<dbReference type="CDD" id="cd07346">
    <property type="entry name" value="ABC_6TM_exporters"/>
    <property type="match status" value="1"/>
</dbReference>
<dbReference type="AlphaFoldDB" id="A0A4Q9V202"/>
<keyword evidence="3 6" id="KW-1133">Transmembrane helix</keyword>
<dbReference type="OrthoDB" id="4966664at2"/>
<evidence type="ECO:0000313" key="10">
    <source>
        <dbReference type="Proteomes" id="UP000293036"/>
    </source>
</evidence>
<dbReference type="EMBL" id="SJDT01000001">
    <property type="protein sequence ID" value="TBW23661.1"/>
    <property type="molecule type" value="Genomic_DNA"/>
</dbReference>
<keyword evidence="2 6" id="KW-0812">Transmembrane</keyword>
<dbReference type="InterPro" id="IPR003439">
    <property type="entry name" value="ABC_transporter-like_ATP-bd"/>
</dbReference>
<evidence type="ECO:0000256" key="5">
    <source>
        <dbReference type="SAM" id="MobiDB-lite"/>
    </source>
</evidence>
<comment type="subcellular location">
    <subcellularLocation>
        <location evidence="1">Cell membrane</location>
        <topology evidence="1">Multi-pass membrane protein</topology>
    </subcellularLocation>
</comment>
<feature type="transmembrane region" description="Helical" evidence="6">
    <location>
        <begin position="319"/>
        <end position="340"/>
    </location>
</feature>
<evidence type="ECO:0000313" key="9">
    <source>
        <dbReference type="EMBL" id="TBW23661.1"/>
    </source>
</evidence>
<gene>
    <name evidence="9" type="ORF">EZJ44_00510</name>
</gene>
<dbReference type="PROSITE" id="PS00211">
    <property type="entry name" value="ABC_TRANSPORTER_1"/>
    <property type="match status" value="1"/>
</dbReference>
<feature type="domain" description="ABC transmembrane type-1" evidence="8">
    <location>
        <begin position="62"/>
        <end position="342"/>
    </location>
</feature>
<accession>A0A4Q9V202</accession>
<name>A0A4Q9V202_9ACTO</name>
<feature type="transmembrane region" description="Helical" evidence="6">
    <location>
        <begin position="94"/>
        <end position="115"/>
    </location>
</feature>
<keyword evidence="9" id="KW-0547">Nucleotide-binding</keyword>
<evidence type="ECO:0000256" key="4">
    <source>
        <dbReference type="ARBA" id="ARBA00023136"/>
    </source>
</evidence>
<keyword evidence="9" id="KW-0067">ATP-binding</keyword>
<dbReference type="Pfam" id="PF00005">
    <property type="entry name" value="ABC_tran"/>
    <property type="match status" value="1"/>
</dbReference>
<dbReference type="GO" id="GO:0016887">
    <property type="term" value="F:ATP hydrolysis activity"/>
    <property type="evidence" value="ECO:0007669"/>
    <property type="project" value="InterPro"/>
</dbReference>
<dbReference type="InterPro" id="IPR017871">
    <property type="entry name" value="ABC_transporter-like_CS"/>
</dbReference>
<dbReference type="Pfam" id="PF00664">
    <property type="entry name" value="ABC_membrane"/>
    <property type="match status" value="1"/>
</dbReference>
<dbReference type="Proteomes" id="UP000293036">
    <property type="component" value="Unassembled WGS sequence"/>
</dbReference>
<evidence type="ECO:0000256" key="1">
    <source>
        <dbReference type="ARBA" id="ARBA00004651"/>
    </source>
</evidence>
<evidence type="ECO:0000256" key="3">
    <source>
        <dbReference type="ARBA" id="ARBA00022989"/>
    </source>
</evidence>
<feature type="transmembrane region" description="Helical" evidence="6">
    <location>
        <begin position="282"/>
        <end position="307"/>
    </location>
</feature>
<reference evidence="9 10" key="1">
    <citation type="submission" date="2019-02" db="EMBL/GenBank/DDBJ databases">
        <title>Arcanobacterium bovis sp. nov., isolated from the milk of a cow with mastitis.</title>
        <authorList>
            <person name="Sammra O."/>
            <person name="Foster G."/>
            <person name="Hassan A."/>
            <person name="Alssahen M."/>
            <person name="Laemmler C."/>
            <person name="Borowiak M."/>
            <person name="Malorny B."/>
            <person name="Abdulmawjood A."/>
        </authorList>
    </citation>
    <scope>NUCLEOTIDE SEQUENCE [LARGE SCALE GENOMIC DNA]</scope>
    <source>
        <strain evidence="9 10">C605018/01/1</strain>
    </source>
</reference>
<evidence type="ECO:0000259" key="8">
    <source>
        <dbReference type="PROSITE" id="PS50929"/>
    </source>
</evidence>
<protein>
    <submittedName>
        <fullName evidence="9">ABC transporter ATP-binding protein</fullName>
    </submittedName>
</protein>
<feature type="transmembrane region" description="Helical" evidence="6">
    <location>
        <begin position="199"/>
        <end position="218"/>
    </location>
</feature>
<feature type="transmembrane region" description="Helical" evidence="6">
    <location>
        <begin position="171"/>
        <end position="193"/>
    </location>
</feature>
<dbReference type="PROSITE" id="PS50893">
    <property type="entry name" value="ABC_TRANSPORTER_2"/>
    <property type="match status" value="1"/>
</dbReference>
<keyword evidence="10" id="KW-1185">Reference proteome</keyword>
<dbReference type="GO" id="GO:0005886">
    <property type="term" value="C:plasma membrane"/>
    <property type="evidence" value="ECO:0007669"/>
    <property type="project" value="UniProtKB-SubCell"/>
</dbReference>
<evidence type="ECO:0000256" key="6">
    <source>
        <dbReference type="SAM" id="Phobius"/>
    </source>
</evidence>
<dbReference type="InterPro" id="IPR011527">
    <property type="entry name" value="ABC1_TM_dom"/>
</dbReference>
<dbReference type="InterPro" id="IPR027417">
    <property type="entry name" value="P-loop_NTPase"/>
</dbReference>